<accession>A0ACB9RYV9</accession>
<keyword evidence="2" id="KW-1185">Reference proteome</keyword>
<evidence type="ECO:0000313" key="2">
    <source>
        <dbReference type="Proteomes" id="UP001057402"/>
    </source>
</evidence>
<comment type="caution">
    <text evidence="1">The sequence shown here is derived from an EMBL/GenBank/DDBJ whole genome shotgun (WGS) entry which is preliminary data.</text>
</comment>
<name>A0ACB9RYV9_9MYRT</name>
<gene>
    <name evidence="1" type="ORF">MLD38_007193</name>
</gene>
<dbReference type="EMBL" id="CM042882">
    <property type="protein sequence ID" value="KAI4381082.1"/>
    <property type="molecule type" value="Genomic_DNA"/>
</dbReference>
<organism evidence="1 2">
    <name type="scientific">Melastoma candidum</name>
    <dbReference type="NCBI Taxonomy" id="119954"/>
    <lineage>
        <taxon>Eukaryota</taxon>
        <taxon>Viridiplantae</taxon>
        <taxon>Streptophyta</taxon>
        <taxon>Embryophyta</taxon>
        <taxon>Tracheophyta</taxon>
        <taxon>Spermatophyta</taxon>
        <taxon>Magnoliopsida</taxon>
        <taxon>eudicotyledons</taxon>
        <taxon>Gunneridae</taxon>
        <taxon>Pentapetalae</taxon>
        <taxon>rosids</taxon>
        <taxon>malvids</taxon>
        <taxon>Myrtales</taxon>
        <taxon>Melastomataceae</taxon>
        <taxon>Melastomatoideae</taxon>
        <taxon>Melastomateae</taxon>
        <taxon>Melastoma</taxon>
    </lineage>
</organism>
<dbReference type="Proteomes" id="UP001057402">
    <property type="component" value="Chromosome 3"/>
</dbReference>
<reference evidence="2" key="1">
    <citation type="journal article" date="2023" name="Front. Plant Sci.">
        <title>Chromosomal-level genome assembly of Melastoma candidum provides insights into trichome evolution.</title>
        <authorList>
            <person name="Zhong Y."/>
            <person name="Wu W."/>
            <person name="Sun C."/>
            <person name="Zou P."/>
            <person name="Liu Y."/>
            <person name="Dai S."/>
            <person name="Zhou R."/>
        </authorList>
    </citation>
    <scope>NUCLEOTIDE SEQUENCE [LARGE SCALE GENOMIC DNA]</scope>
</reference>
<sequence length="109" mass="12350">MKEGLRSTRRGSCTGTSTKNDFVVVHGVDNLFVNNYDYRREGSTNENYPRGAVLFTAALDHSMGRMLENMDLRTCLLKSNHFAAHKNVWIFSEGTLNFFCILDSVHSTL</sequence>
<evidence type="ECO:0000313" key="1">
    <source>
        <dbReference type="EMBL" id="KAI4381082.1"/>
    </source>
</evidence>
<protein>
    <submittedName>
        <fullName evidence="1">Uncharacterized protein</fullName>
    </submittedName>
</protein>
<proteinExistence type="predicted"/>